<organism evidence="1 2">
    <name type="scientific">Candidatus Enterovibrio escicola</name>
    <dbReference type="NCBI Taxonomy" id="1927127"/>
    <lineage>
        <taxon>Bacteria</taxon>
        <taxon>Pseudomonadati</taxon>
        <taxon>Pseudomonadota</taxon>
        <taxon>Gammaproteobacteria</taxon>
        <taxon>Vibrionales</taxon>
        <taxon>Vibrionaceae</taxon>
        <taxon>Enterovibrio</taxon>
    </lineage>
</organism>
<proteinExistence type="predicted"/>
<evidence type="ECO:0000313" key="1">
    <source>
        <dbReference type="EMBL" id="PCS22578.1"/>
    </source>
</evidence>
<evidence type="ECO:0000313" key="2">
    <source>
        <dbReference type="Proteomes" id="UP000219020"/>
    </source>
</evidence>
<reference evidence="2" key="1">
    <citation type="submission" date="2017-04" db="EMBL/GenBank/DDBJ databases">
        <title>Genome evolution of the luminous symbionts of deep sea anglerfish.</title>
        <authorList>
            <person name="Hendry T.A."/>
        </authorList>
    </citation>
    <scope>NUCLEOTIDE SEQUENCE [LARGE SCALE GENOMIC DNA]</scope>
</reference>
<sequence length="54" mass="6266">MGPKNTDGDMDYGGFDIAFFTYCIHSNEVKVIDYQFFNPWLNGDLKTKALKERN</sequence>
<keyword evidence="2" id="KW-1185">Reference proteome</keyword>
<gene>
    <name evidence="1" type="ORF">BTN49_1801</name>
</gene>
<dbReference type="GeneID" id="66953027"/>
<dbReference type="Proteomes" id="UP000219020">
    <property type="component" value="Unassembled WGS sequence"/>
</dbReference>
<dbReference type="AlphaFoldDB" id="A0A2A5T385"/>
<accession>A0A2A5T385</accession>
<dbReference type="EMBL" id="NBYY01000016">
    <property type="protein sequence ID" value="PCS22578.1"/>
    <property type="molecule type" value="Genomic_DNA"/>
</dbReference>
<dbReference type="RefSeq" id="WP_158523677.1">
    <property type="nucleotide sequence ID" value="NZ_CAWNJE010000011.1"/>
</dbReference>
<comment type="caution">
    <text evidence="1">The sequence shown here is derived from an EMBL/GenBank/DDBJ whole genome shotgun (WGS) entry which is preliminary data.</text>
</comment>
<protein>
    <submittedName>
        <fullName evidence="1">Uncharacterized protein</fullName>
    </submittedName>
</protein>
<name>A0A2A5T385_9GAMM</name>